<feature type="signal peptide" evidence="1">
    <location>
        <begin position="1"/>
        <end position="27"/>
    </location>
</feature>
<organism evidence="2 3">
    <name type="scientific">Lactobacillus kitasatonis DSM 16761 = JCM 1039</name>
    <dbReference type="NCBI Taxonomy" id="1423767"/>
    <lineage>
        <taxon>Bacteria</taxon>
        <taxon>Bacillati</taxon>
        <taxon>Bacillota</taxon>
        <taxon>Bacilli</taxon>
        <taxon>Lactobacillales</taxon>
        <taxon>Lactobacillaceae</taxon>
        <taxon>Lactobacillus</taxon>
    </lineage>
</organism>
<name>A0A0R1VV56_9LACO</name>
<dbReference type="RefSeq" id="WP_015613277.1">
    <property type="nucleotide sequence ID" value="NZ_AZFU01000003.1"/>
</dbReference>
<reference evidence="2 3" key="1">
    <citation type="journal article" date="2015" name="Genome Announc.">
        <title>Expanding the biotechnology potential of lactobacilli through comparative genomics of 213 strains and associated genera.</title>
        <authorList>
            <person name="Sun Z."/>
            <person name="Harris H.M."/>
            <person name="McCann A."/>
            <person name="Guo C."/>
            <person name="Argimon S."/>
            <person name="Zhang W."/>
            <person name="Yang X."/>
            <person name="Jeffery I.B."/>
            <person name="Cooney J.C."/>
            <person name="Kagawa T.F."/>
            <person name="Liu W."/>
            <person name="Song Y."/>
            <person name="Salvetti E."/>
            <person name="Wrobel A."/>
            <person name="Rasinkangas P."/>
            <person name="Parkhill J."/>
            <person name="Rea M.C."/>
            <person name="O'Sullivan O."/>
            <person name="Ritari J."/>
            <person name="Douillard F.P."/>
            <person name="Paul Ross R."/>
            <person name="Yang R."/>
            <person name="Briner A.E."/>
            <person name="Felis G.E."/>
            <person name="de Vos W.M."/>
            <person name="Barrangou R."/>
            <person name="Klaenhammer T.R."/>
            <person name="Caufield P.W."/>
            <person name="Cui Y."/>
            <person name="Zhang H."/>
            <person name="O'Toole P.W."/>
        </authorList>
    </citation>
    <scope>NUCLEOTIDE SEQUENCE [LARGE SCALE GENOMIC DNA]</scope>
    <source>
        <strain evidence="2 3">DSM 16761</strain>
    </source>
</reference>
<dbReference type="GeneID" id="93290797"/>
<dbReference type="EMBL" id="AZFU01000003">
    <property type="protein sequence ID" value="KRM06883.1"/>
    <property type="molecule type" value="Genomic_DNA"/>
</dbReference>
<dbReference type="PATRIC" id="fig|1423767.3.peg.1608"/>
<dbReference type="AlphaFoldDB" id="A0A0R1VV56"/>
<accession>A0A0R1VV56</accession>
<evidence type="ECO:0000313" key="3">
    <source>
        <dbReference type="Proteomes" id="UP000051307"/>
    </source>
</evidence>
<dbReference type="Proteomes" id="UP000051307">
    <property type="component" value="Unassembled WGS sequence"/>
</dbReference>
<gene>
    <name evidence="2" type="ORF">FC59_GL001550</name>
</gene>
<dbReference type="eggNOG" id="ENOG5032GC6">
    <property type="taxonomic scope" value="Bacteria"/>
</dbReference>
<evidence type="ECO:0000313" key="2">
    <source>
        <dbReference type="EMBL" id="KRM06883.1"/>
    </source>
</evidence>
<proteinExistence type="predicted"/>
<comment type="caution">
    <text evidence="2">The sequence shown here is derived from an EMBL/GenBank/DDBJ whole genome shotgun (WGS) entry which is preliminary data.</text>
</comment>
<keyword evidence="1" id="KW-0732">Signal</keyword>
<evidence type="ECO:0000256" key="1">
    <source>
        <dbReference type="SAM" id="SignalP"/>
    </source>
</evidence>
<dbReference type="OrthoDB" id="9932717at2"/>
<protein>
    <submittedName>
        <fullName evidence="2">Uncharacterized protein</fullName>
    </submittedName>
</protein>
<sequence length="51" mass="5452">MKKVILSLVLVLSLGLASNLTVSKASATTYSTNRYIHRLPGAGVGQHEIQD</sequence>
<feature type="chain" id="PRO_5039144239" evidence="1">
    <location>
        <begin position="28"/>
        <end position="51"/>
    </location>
</feature>